<proteinExistence type="inferred from homology"/>
<dbReference type="GO" id="GO:0008104">
    <property type="term" value="P:intracellular protein localization"/>
    <property type="evidence" value="ECO:0007669"/>
    <property type="project" value="TreeGrafter"/>
</dbReference>
<dbReference type="GO" id="GO:0012505">
    <property type="term" value="C:endomembrane system"/>
    <property type="evidence" value="ECO:0007669"/>
    <property type="project" value="TreeGrafter"/>
</dbReference>
<protein>
    <submittedName>
        <fullName evidence="6">Uncharacterized protein</fullName>
    </submittedName>
</protein>
<dbReference type="GO" id="GO:0016020">
    <property type="term" value="C:membrane"/>
    <property type="evidence" value="ECO:0007669"/>
    <property type="project" value="UniProtKB-SubCell"/>
</dbReference>
<dbReference type="InterPro" id="IPR029454">
    <property type="entry name" value="ODR-4-like"/>
</dbReference>
<evidence type="ECO:0000313" key="6">
    <source>
        <dbReference type="EMBL" id="CAD7262005.1"/>
    </source>
</evidence>
<dbReference type="EMBL" id="OC002545">
    <property type="protein sequence ID" value="CAD7262005.1"/>
    <property type="molecule type" value="Genomic_DNA"/>
</dbReference>
<evidence type="ECO:0000256" key="4">
    <source>
        <dbReference type="ARBA" id="ARBA00022989"/>
    </source>
</evidence>
<organism evidence="6">
    <name type="scientific">Timema shepardi</name>
    <name type="common">Walking stick</name>
    <dbReference type="NCBI Taxonomy" id="629360"/>
    <lineage>
        <taxon>Eukaryota</taxon>
        <taxon>Metazoa</taxon>
        <taxon>Ecdysozoa</taxon>
        <taxon>Arthropoda</taxon>
        <taxon>Hexapoda</taxon>
        <taxon>Insecta</taxon>
        <taxon>Pterygota</taxon>
        <taxon>Neoptera</taxon>
        <taxon>Polyneoptera</taxon>
        <taxon>Phasmatodea</taxon>
        <taxon>Timematodea</taxon>
        <taxon>Timematoidea</taxon>
        <taxon>Timematidae</taxon>
        <taxon>Timema</taxon>
    </lineage>
</organism>
<sequence>MSMTVHAEEPKLSYLKNLTKHQGYIAGLIIGQATDKHYFVIHLARTPSSLSPKSKYTSIMALLQGKFDSADVNPFKNVFVIPENNIVDHARFVTRMLPGGMRVLGIFLVSPGKILEDTKALIHIHSICTMMDRKLSQNTFLHGNCLRQRKLVLHMCSQSYKTECGMLGKTPKGSIEKVFLTFQSQPFEWYHFGCRYKINKVFPLGKINMVLAMKHHLMSLLKSVNRDVMNDKWHWACNQMAVVLVLPCDHEQQEEVEITPCSSGLCIKGNLGSSVFMHDKSTVCELVRAIKQDIVRSLASRFEIYCDYFLEEKCFSQEYTVLHNPPKRVFIPLPGSVVTFSDYLFPEDRRAEAFISFHKVLDVNVESEGIVDFEDNAHVSIEVNVSNTNIEVNENERMSTVSGMANALVVLSSTAEDGEIKVRISVG</sequence>
<dbReference type="PANTHER" id="PTHR33966">
    <property type="entry name" value="PROTEIN ODR-4 HOMOLOG"/>
    <property type="match status" value="1"/>
</dbReference>
<evidence type="ECO:0000256" key="1">
    <source>
        <dbReference type="ARBA" id="ARBA00004370"/>
    </source>
</evidence>
<dbReference type="AlphaFoldDB" id="A0A7R9G1D5"/>
<gene>
    <name evidence="6" type="ORF">TSIB3V08_LOCUS6124</name>
</gene>
<keyword evidence="3" id="KW-0812">Transmembrane</keyword>
<accession>A0A7R9G1D5</accession>
<comment type="similarity">
    <text evidence="2">Belongs to the ODR-4 family.</text>
</comment>
<evidence type="ECO:0000256" key="2">
    <source>
        <dbReference type="ARBA" id="ARBA00010131"/>
    </source>
</evidence>
<dbReference type="Pfam" id="PF14778">
    <property type="entry name" value="ODR4-like"/>
    <property type="match status" value="2"/>
</dbReference>
<evidence type="ECO:0000256" key="5">
    <source>
        <dbReference type="ARBA" id="ARBA00023136"/>
    </source>
</evidence>
<evidence type="ECO:0000256" key="3">
    <source>
        <dbReference type="ARBA" id="ARBA00022692"/>
    </source>
</evidence>
<keyword evidence="5" id="KW-0472">Membrane</keyword>
<comment type="subcellular location">
    <subcellularLocation>
        <location evidence="1">Membrane</location>
    </subcellularLocation>
</comment>
<reference evidence="6" key="1">
    <citation type="submission" date="2020-11" db="EMBL/GenBank/DDBJ databases">
        <authorList>
            <person name="Tran Van P."/>
        </authorList>
    </citation>
    <scope>NUCLEOTIDE SEQUENCE</scope>
</reference>
<name>A0A7R9G1D5_TIMSH</name>
<keyword evidence="4" id="KW-1133">Transmembrane helix</keyword>
<dbReference type="PANTHER" id="PTHR33966:SF1">
    <property type="entry name" value="PROTEIN ODR-4 HOMOLOG"/>
    <property type="match status" value="1"/>
</dbReference>